<feature type="domain" description="Ig-like" evidence="3">
    <location>
        <begin position="137"/>
        <end position="245"/>
    </location>
</feature>
<proteinExistence type="predicted"/>
<dbReference type="EnsemblMetazoa" id="XM_038210771.1">
    <property type="protein sequence ID" value="XP_038066699.1"/>
    <property type="gene ID" value="LOC119736760"/>
</dbReference>
<evidence type="ECO:0000313" key="4">
    <source>
        <dbReference type="EnsemblMetazoa" id="XP_038066699.1"/>
    </source>
</evidence>
<keyword evidence="2" id="KW-0812">Transmembrane</keyword>
<evidence type="ECO:0000259" key="3">
    <source>
        <dbReference type="PROSITE" id="PS50835"/>
    </source>
</evidence>
<feature type="compositionally biased region" description="Low complexity" evidence="1">
    <location>
        <begin position="252"/>
        <end position="265"/>
    </location>
</feature>
<feature type="domain" description="Ig-like" evidence="3">
    <location>
        <begin position="25"/>
        <end position="124"/>
    </location>
</feature>
<evidence type="ECO:0000313" key="5">
    <source>
        <dbReference type="Proteomes" id="UP000887568"/>
    </source>
</evidence>
<dbReference type="SMART" id="SM00409">
    <property type="entry name" value="IG"/>
    <property type="match status" value="2"/>
</dbReference>
<feature type="transmembrane region" description="Helical" evidence="2">
    <location>
        <begin position="297"/>
        <end position="320"/>
    </location>
</feature>
<sequence length="350" mass="38647">MEQKEEGLLTFAQANTVETVFLERGHRVTLPCPLVKSRQIPPENVDAMYWYYGSISDTSLLISYFFGSVAPQNGIPEGVYNIDDEFNLIIENITASNEGNYYCNVKPHLKIMAAGSIEVCDKVSPRRPHPAVIDCNPDIFDAEKCEVPCDSTPPAHNLTCVMKQVKPAVELRWIRLFLGGQTELNASTTVKPVVLPAKTGSWLRNNTYSTSASIQVEAVDDEEVYECEALGVAVGGSTRTRVRLTKTRPTTYDTTATYDTPTTYDEVQPSNNPETTLVLADEVPPTASKPVESRVSLIVPVVLLTINSIILAVIIFVLIMKRNKDHRAMKMLPYTSVATSSNGQKEESNV</sequence>
<dbReference type="Pfam" id="PF07686">
    <property type="entry name" value="V-set"/>
    <property type="match status" value="1"/>
</dbReference>
<feature type="region of interest" description="Disordered" evidence="1">
    <location>
        <begin position="252"/>
        <end position="271"/>
    </location>
</feature>
<accession>A0A914AT93</accession>
<dbReference type="RefSeq" id="XP_038066699.1">
    <property type="nucleotide sequence ID" value="XM_038210771.1"/>
</dbReference>
<name>A0A914AT93_PATMI</name>
<dbReference type="SUPFAM" id="SSF48726">
    <property type="entry name" value="Immunoglobulin"/>
    <property type="match status" value="1"/>
</dbReference>
<dbReference type="Gene3D" id="2.60.40.10">
    <property type="entry name" value="Immunoglobulins"/>
    <property type="match status" value="2"/>
</dbReference>
<protein>
    <recommendedName>
        <fullName evidence="3">Ig-like domain-containing protein</fullName>
    </recommendedName>
</protein>
<dbReference type="OrthoDB" id="9983389at2759"/>
<dbReference type="OMA" id="YECEALG"/>
<organism evidence="4 5">
    <name type="scientific">Patiria miniata</name>
    <name type="common">Bat star</name>
    <name type="synonym">Asterina miniata</name>
    <dbReference type="NCBI Taxonomy" id="46514"/>
    <lineage>
        <taxon>Eukaryota</taxon>
        <taxon>Metazoa</taxon>
        <taxon>Echinodermata</taxon>
        <taxon>Eleutherozoa</taxon>
        <taxon>Asterozoa</taxon>
        <taxon>Asteroidea</taxon>
        <taxon>Valvatacea</taxon>
        <taxon>Valvatida</taxon>
        <taxon>Asterinidae</taxon>
        <taxon>Patiria</taxon>
    </lineage>
</organism>
<evidence type="ECO:0000256" key="2">
    <source>
        <dbReference type="SAM" id="Phobius"/>
    </source>
</evidence>
<dbReference type="InterPro" id="IPR007110">
    <property type="entry name" value="Ig-like_dom"/>
</dbReference>
<dbReference type="AlphaFoldDB" id="A0A914AT93"/>
<dbReference type="Proteomes" id="UP000887568">
    <property type="component" value="Unplaced"/>
</dbReference>
<dbReference type="GeneID" id="119736760"/>
<evidence type="ECO:0000256" key="1">
    <source>
        <dbReference type="SAM" id="MobiDB-lite"/>
    </source>
</evidence>
<keyword evidence="2" id="KW-0472">Membrane</keyword>
<dbReference type="InterPro" id="IPR013783">
    <property type="entry name" value="Ig-like_fold"/>
</dbReference>
<dbReference type="InterPro" id="IPR013106">
    <property type="entry name" value="Ig_V-set"/>
</dbReference>
<reference evidence="4" key="1">
    <citation type="submission" date="2022-11" db="UniProtKB">
        <authorList>
            <consortium name="EnsemblMetazoa"/>
        </authorList>
    </citation>
    <scope>IDENTIFICATION</scope>
</reference>
<dbReference type="PROSITE" id="PS50835">
    <property type="entry name" value="IG_LIKE"/>
    <property type="match status" value="2"/>
</dbReference>
<keyword evidence="2" id="KW-1133">Transmembrane helix</keyword>
<dbReference type="InterPro" id="IPR036179">
    <property type="entry name" value="Ig-like_dom_sf"/>
</dbReference>
<dbReference type="InterPro" id="IPR003599">
    <property type="entry name" value="Ig_sub"/>
</dbReference>
<keyword evidence="5" id="KW-1185">Reference proteome</keyword>